<accession>A0ABT2CHA8</accession>
<protein>
    <submittedName>
        <fullName evidence="2">Uncharacterized protein</fullName>
    </submittedName>
</protein>
<dbReference type="Proteomes" id="UP001431313">
    <property type="component" value="Unassembled WGS sequence"/>
</dbReference>
<evidence type="ECO:0000313" key="3">
    <source>
        <dbReference type="Proteomes" id="UP001431313"/>
    </source>
</evidence>
<dbReference type="RefSeq" id="WP_258788050.1">
    <property type="nucleotide sequence ID" value="NZ_JANUGQ010000010.1"/>
</dbReference>
<name>A0ABT2CHA8_9ACTN</name>
<gene>
    <name evidence="2" type="ORF">NX801_14215</name>
</gene>
<feature type="compositionally biased region" description="Basic and acidic residues" evidence="1">
    <location>
        <begin position="117"/>
        <end position="143"/>
    </location>
</feature>
<keyword evidence="3" id="KW-1185">Reference proteome</keyword>
<evidence type="ECO:0000256" key="1">
    <source>
        <dbReference type="SAM" id="MobiDB-lite"/>
    </source>
</evidence>
<evidence type="ECO:0000313" key="2">
    <source>
        <dbReference type="EMBL" id="MCS0636794.1"/>
    </source>
</evidence>
<organism evidence="2 3">
    <name type="scientific">Streptomyces pyxinae</name>
    <dbReference type="NCBI Taxonomy" id="2970734"/>
    <lineage>
        <taxon>Bacteria</taxon>
        <taxon>Bacillati</taxon>
        <taxon>Actinomycetota</taxon>
        <taxon>Actinomycetes</taxon>
        <taxon>Kitasatosporales</taxon>
        <taxon>Streptomycetaceae</taxon>
        <taxon>Streptomyces</taxon>
    </lineage>
</organism>
<feature type="region of interest" description="Disordered" evidence="1">
    <location>
        <begin position="117"/>
        <end position="158"/>
    </location>
</feature>
<proteinExistence type="predicted"/>
<sequence>MADDAQKDPAEVPRARFALYVEALRARMVPEQFGLLMETFKLWAENGGGTVRLQLDEEERELFTPAVQQEFLNLMGLLGAMSPGHEDRAAHVVVPLGDGEFVKGAMSLVPPEVAADPERLRAMREKLDAQQERRGADQREVEGIARASGMLPDPAGEE</sequence>
<comment type="caution">
    <text evidence="2">The sequence shown here is derived from an EMBL/GenBank/DDBJ whole genome shotgun (WGS) entry which is preliminary data.</text>
</comment>
<dbReference type="EMBL" id="JANUGQ010000010">
    <property type="protein sequence ID" value="MCS0636794.1"/>
    <property type="molecule type" value="Genomic_DNA"/>
</dbReference>
<reference evidence="2" key="1">
    <citation type="submission" date="2022-08" db="EMBL/GenBank/DDBJ databases">
        <authorList>
            <person name="Somphong A."/>
            <person name="Phongsopitanun W."/>
        </authorList>
    </citation>
    <scope>NUCLEOTIDE SEQUENCE</scope>
    <source>
        <strain evidence="2">LP05-1</strain>
    </source>
</reference>